<dbReference type="AlphaFoldDB" id="A0A8X6SGW3"/>
<accession>A0A8X6SGW3</accession>
<name>A0A8X6SGW3_TRICX</name>
<evidence type="ECO:0008006" key="3">
    <source>
        <dbReference type="Google" id="ProtNLM"/>
    </source>
</evidence>
<gene>
    <name evidence="1" type="ORF">TNCV_1356231</name>
</gene>
<reference evidence="1" key="1">
    <citation type="submission" date="2020-08" db="EMBL/GenBank/DDBJ databases">
        <title>Multicomponent nature underlies the extraordinary mechanical properties of spider dragline silk.</title>
        <authorList>
            <person name="Kono N."/>
            <person name="Nakamura H."/>
            <person name="Mori M."/>
            <person name="Yoshida Y."/>
            <person name="Ohtoshi R."/>
            <person name="Malay A.D."/>
            <person name="Moran D.A.P."/>
            <person name="Tomita M."/>
            <person name="Numata K."/>
            <person name="Arakawa K."/>
        </authorList>
    </citation>
    <scope>NUCLEOTIDE SEQUENCE</scope>
</reference>
<comment type="caution">
    <text evidence="1">The sequence shown here is derived from an EMBL/GenBank/DDBJ whole genome shotgun (WGS) entry which is preliminary data.</text>
</comment>
<evidence type="ECO:0000313" key="1">
    <source>
        <dbReference type="EMBL" id="GFY08211.1"/>
    </source>
</evidence>
<sequence length="70" mass="7874">MDNGHNVTLQWIPCHCRIMGNEFADTPIKGGSDFPKSHLSAKRIIHARTKADFEEKSWNTLQGGLIEVPQ</sequence>
<protein>
    <recommendedName>
        <fullName evidence="3">RNase H type-1 domain-containing protein</fullName>
    </recommendedName>
</protein>
<dbReference type="EMBL" id="BMAU01021280">
    <property type="protein sequence ID" value="GFY08211.1"/>
    <property type="molecule type" value="Genomic_DNA"/>
</dbReference>
<keyword evidence="2" id="KW-1185">Reference proteome</keyword>
<proteinExistence type="predicted"/>
<dbReference type="Proteomes" id="UP000887159">
    <property type="component" value="Unassembled WGS sequence"/>
</dbReference>
<evidence type="ECO:0000313" key="2">
    <source>
        <dbReference type="Proteomes" id="UP000887159"/>
    </source>
</evidence>
<organism evidence="1 2">
    <name type="scientific">Trichonephila clavipes</name>
    <name type="common">Golden silk orbweaver</name>
    <name type="synonym">Nephila clavipes</name>
    <dbReference type="NCBI Taxonomy" id="2585209"/>
    <lineage>
        <taxon>Eukaryota</taxon>
        <taxon>Metazoa</taxon>
        <taxon>Ecdysozoa</taxon>
        <taxon>Arthropoda</taxon>
        <taxon>Chelicerata</taxon>
        <taxon>Arachnida</taxon>
        <taxon>Araneae</taxon>
        <taxon>Araneomorphae</taxon>
        <taxon>Entelegynae</taxon>
        <taxon>Araneoidea</taxon>
        <taxon>Nephilidae</taxon>
        <taxon>Trichonephila</taxon>
    </lineage>
</organism>